<comment type="caution">
    <text evidence="1">The sequence shown here is derived from an EMBL/GenBank/DDBJ whole genome shotgun (WGS) entry which is preliminary data.</text>
</comment>
<protein>
    <submittedName>
        <fullName evidence="1">Uncharacterized protein</fullName>
    </submittedName>
</protein>
<proteinExistence type="predicted"/>
<evidence type="ECO:0000313" key="2">
    <source>
        <dbReference type="Proteomes" id="UP001153332"/>
    </source>
</evidence>
<keyword evidence="2" id="KW-1185">Reference proteome</keyword>
<dbReference type="Proteomes" id="UP001153332">
    <property type="component" value="Unassembled WGS sequence"/>
</dbReference>
<name>A0ACC2JKJ6_9PEZI</name>
<gene>
    <name evidence="1" type="ORF">O1611_g5577</name>
</gene>
<dbReference type="EMBL" id="JAPUUL010001199">
    <property type="protein sequence ID" value="KAJ8128061.1"/>
    <property type="molecule type" value="Genomic_DNA"/>
</dbReference>
<organism evidence="1 2">
    <name type="scientific">Lasiodiplodia mahajangana</name>
    <dbReference type="NCBI Taxonomy" id="1108764"/>
    <lineage>
        <taxon>Eukaryota</taxon>
        <taxon>Fungi</taxon>
        <taxon>Dikarya</taxon>
        <taxon>Ascomycota</taxon>
        <taxon>Pezizomycotina</taxon>
        <taxon>Dothideomycetes</taxon>
        <taxon>Dothideomycetes incertae sedis</taxon>
        <taxon>Botryosphaeriales</taxon>
        <taxon>Botryosphaeriaceae</taxon>
        <taxon>Lasiodiplodia</taxon>
    </lineage>
</organism>
<reference evidence="1" key="1">
    <citation type="submission" date="2022-12" db="EMBL/GenBank/DDBJ databases">
        <title>Genome Sequence of Lasiodiplodia mahajangana.</title>
        <authorList>
            <person name="Buettner E."/>
        </authorList>
    </citation>
    <scope>NUCLEOTIDE SEQUENCE</scope>
    <source>
        <strain evidence="1">VT137</strain>
    </source>
</reference>
<sequence>MDWRSQPTELFSNGDDFVCDIAPKDDTQHCKFWIDHDNQGGNERAPFEIDLSKDEDWDELVEVVESPRKDGYWILFIPRTADVFSTPSYFTSIPVSQANWNKVVRFLSIPKSYGDLVDMRTSLLVSISQDHEEDEDGIQMSIGTTGAETENGFAFASTYFKSRQFTCAIMVGCTDFQIEHIGRLLSSARHSSRHPLLMLGIFEELQLSRFEANLSGLQRKYLDLIETLTHELNTPEKDHSNGLESLQGAIDTHETSRVAQQDIENAKFQLEAVCIKQAEGLDQIENGSSEFTQFLLKRFNDIHFRLDNLMAQCRLLPESVSFFTGFIQSQVSIQEARISRKNANLANFIAGVALVYLPITGVATILATPIFGWTNDWKDVYLHSVVANGQSNGDATDPGSANAASAGMPVVSGYVWIWVIASIGLYIITLSSYAYIFGWEQKKWARGIWHAIRTLGGIRVGFTKLPK</sequence>
<evidence type="ECO:0000313" key="1">
    <source>
        <dbReference type="EMBL" id="KAJ8128061.1"/>
    </source>
</evidence>
<accession>A0ACC2JKJ6</accession>